<accession>A0ABD0JBZ6</accession>
<gene>
    <name evidence="1" type="ORF">BaRGS_00036428</name>
</gene>
<evidence type="ECO:0000313" key="1">
    <source>
        <dbReference type="EMBL" id="KAK7469580.1"/>
    </source>
</evidence>
<name>A0ABD0JBZ6_9CAEN</name>
<protein>
    <submittedName>
        <fullName evidence="1">Uncharacterized protein</fullName>
    </submittedName>
</protein>
<feature type="non-terminal residue" evidence="1">
    <location>
        <position position="94"/>
    </location>
</feature>
<proteinExistence type="predicted"/>
<evidence type="ECO:0000313" key="2">
    <source>
        <dbReference type="Proteomes" id="UP001519460"/>
    </source>
</evidence>
<comment type="caution">
    <text evidence="1">The sequence shown here is derived from an EMBL/GenBank/DDBJ whole genome shotgun (WGS) entry which is preliminary data.</text>
</comment>
<sequence length="94" mass="10806">MAMARPHNILTFTRNCLLVRPNCTGRLEDEFTQNYSQDAFRQQGIRDSTAFRRFLEAHPYLFVLNQHKGEVFVSLTTTLTVCPAHSRKSGSCKE</sequence>
<dbReference type="AlphaFoldDB" id="A0ABD0JBZ6"/>
<organism evidence="1 2">
    <name type="scientific">Batillaria attramentaria</name>
    <dbReference type="NCBI Taxonomy" id="370345"/>
    <lineage>
        <taxon>Eukaryota</taxon>
        <taxon>Metazoa</taxon>
        <taxon>Spiralia</taxon>
        <taxon>Lophotrochozoa</taxon>
        <taxon>Mollusca</taxon>
        <taxon>Gastropoda</taxon>
        <taxon>Caenogastropoda</taxon>
        <taxon>Sorbeoconcha</taxon>
        <taxon>Cerithioidea</taxon>
        <taxon>Batillariidae</taxon>
        <taxon>Batillaria</taxon>
    </lineage>
</organism>
<dbReference type="Proteomes" id="UP001519460">
    <property type="component" value="Unassembled WGS sequence"/>
</dbReference>
<dbReference type="EMBL" id="JACVVK020000512">
    <property type="protein sequence ID" value="KAK7469580.1"/>
    <property type="molecule type" value="Genomic_DNA"/>
</dbReference>
<keyword evidence="2" id="KW-1185">Reference proteome</keyword>
<reference evidence="1 2" key="1">
    <citation type="journal article" date="2023" name="Sci. Data">
        <title>Genome assembly of the Korean intertidal mud-creeper Batillaria attramentaria.</title>
        <authorList>
            <person name="Patra A.K."/>
            <person name="Ho P.T."/>
            <person name="Jun S."/>
            <person name="Lee S.J."/>
            <person name="Kim Y."/>
            <person name="Won Y.J."/>
        </authorList>
    </citation>
    <scope>NUCLEOTIDE SEQUENCE [LARGE SCALE GENOMIC DNA]</scope>
    <source>
        <strain evidence="1">Wonlab-2016</strain>
    </source>
</reference>